<sequence length="303" mass="33252">MPCRLTIAGVHVQLPWRQSGTGAEKEGAPAEVGEDLSPKAIKGSIPPRLQALAFRGCETAQWLQESTLTQHTCNSHFSINQSTVIVSCDDPLSTGLKSTIPDVDKGWIRRALFTVKDGKNVLNVKQLWYYPPQPHLIPSQLPSCYRYFAHPLLCWMSHRPWKMVIMCPQCGKRELTSTGAYQTVRKVLKLTGVYLLATENLECATCRRSGLAGTETSSPSWTSLTGSNSRPCAPTESGAEGQDDWEEPVTASQEAAGGAPADMKAAVTAPVPPQMMTVPKYYWLQTVYCNDVLSRLDELNLGL</sequence>
<reference evidence="3" key="1">
    <citation type="submission" date="2022-11" db="EMBL/GenBank/DDBJ databases">
        <title>Centuries of genome instability and evolution in soft-shell clam transmissible cancer (bioRxiv).</title>
        <authorList>
            <person name="Hart S.F.M."/>
            <person name="Yonemitsu M.A."/>
            <person name="Giersch R.M."/>
            <person name="Beal B.F."/>
            <person name="Arriagada G."/>
            <person name="Davis B.W."/>
            <person name="Ostrander E.A."/>
            <person name="Goff S.P."/>
            <person name="Metzger M.J."/>
        </authorList>
    </citation>
    <scope>NUCLEOTIDE SEQUENCE</scope>
    <source>
        <strain evidence="3">MELC-2E11</strain>
        <tissue evidence="3">Siphon/mantle</tissue>
    </source>
</reference>
<evidence type="ECO:0000259" key="2">
    <source>
        <dbReference type="Pfam" id="PF20499"/>
    </source>
</evidence>
<feature type="compositionally biased region" description="Polar residues" evidence="1">
    <location>
        <begin position="214"/>
        <end position="230"/>
    </location>
</feature>
<dbReference type="Pfam" id="PF20499">
    <property type="entry name" value="DUF6729"/>
    <property type="match status" value="1"/>
</dbReference>
<dbReference type="InterPro" id="IPR046616">
    <property type="entry name" value="DUF6729"/>
</dbReference>
<feature type="domain" description="DUF6729" evidence="2">
    <location>
        <begin position="97"/>
        <end position="209"/>
    </location>
</feature>
<proteinExistence type="predicted"/>
<dbReference type="PANTHER" id="PTHR24401:SF29">
    <property type="entry name" value="SI:CH211-243P7.3-RELATED"/>
    <property type="match status" value="1"/>
</dbReference>
<feature type="region of interest" description="Disordered" evidence="1">
    <location>
        <begin position="211"/>
        <end position="261"/>
    </location>
</feature>
<evidence type="ECO:0000313" key="4">
    <source>
        <dbReference type="Proteomes" id="UP001164746"/>
    </source>
</evidence>
<accession>A0ABY7ERC5</accession>
<evidence type="ECO:0000313" key="3">
    <source>
        <dbReference type="EMBL" id="WAR12547.1"/>
    </source>
</evidence>
<dbReference type="Proteomes" id="UP001164746">
    <property type="component" value="Chromosome 8"/>
</dbReference>
<dbReference type="PANTHER" id="PTHR24401">
    <property type="entry name" value="SI:CH211-243P7.3-RELATED"/>
    <property type="match status" value="1"/>
</dbReference>
<evidence type="ECO:0000256" key="1">
    <source>
        <dbReference type="SAM" id="MobiDB-lite"/>
    </source>
</evidence>
<keyword evidence="4" id="KW-1185">Reference proteome</keyword>
<protein>
    <recommendedName>
        <fullName evidence="2">DUF6729 domain-containing protein</fullName>
    </recommendedName>
</protein>
<gene>
    <name evidence="3" type="ORF">MAR_026727</name>
</gene>
<name>A0ABY7ERC5_MYAAR</name>
<dbReference type="EMBL" id="CP111019">
    <property type="protein sequence ID" value="WAR12547.1"/>
    <property type="molecule type" value="Genomic_DNA"/>
</dbReference>
<organism evidence="3 4">
    <name type="scientific">Mya arenaria</name>
    <name type="common">Soft-shell clam</name>
    <dbReference type="NCBI Taxonomy" id="6604"/>
    <lineage>
        <taxon>Eukaryota</taxon>
        <taxon>Metazoa</taxon>
        <taxon>Spiralia</taxon>
        <taxon>Lophotrochozoa</taxon>
        <taxon>Mollusca</taxon>
        <taxon>Bivalvia</taxon>
        <taxon>Autobranchia</taxon>
        <taxon>Heteroconchia</taxon>
        <taxon>Euheterodonta</taxon>
        <taxon>Imparidentia</taxon>
        <taxon>Neoheterodontei</taxon>
        <taxon>Myida</taxon>
        <taxon>Myoidea</taxon>
        <taxon>Myidae</taxon>
        <taxon>Mya</taxon>
    </lineage>
</organism>